<sequence>MSGASTEAGPVVTGAAEASLDSALVILAAPRSGSTLLFETLSRLPGVVTIGGESHGVIEGLAALRPGAGDRASNRLLADDATPAIRGALRRLFAERLKDREGQPIRAGQFVFLEKTPKNALRVPFLDRVLPNARYLYLAREPRPNIASMLEAWSSGRFVTYPRLEGWDGPPWSLLLPPGWAALSGRPVAEICGWQWTEANRTIMDDLAPLPADRWIACDYTDLVRHPERTIRRIATFAGLAMDDQALAHIRGGLPHSRYTQSAPDPQKWRRHEADIEPMMAPGHAFGITRTWRRARRLTATP</sequence>
<dbReference type="Pfam" id="PF13469">
    <property type="entry name" value="Sulfotransfer_3"/>
    <property type="match status" value="2"/>
</dbReference>
<proteinExistence type="predicted"/>
<dbReference type="PANTHER" id="PTHR12788:SF10">
    <property type="entry name" value="PROTEIN-TYROSINE SULFOTRANSFERASE"/>
    <property type="match status" value="1"/>
</dbReference>
<dbReference type="AlphaFoldDB" id="A0A5N0TEE5"/>
<name>A0A5N0TEE5_9GAMM</name>
<evidence type="ECO:0000313" key="2">
    <source>
        <dbReference type="EMBL" id="KAA9131669.1"/>
    </source>
</evidence>
<dbReference type="GO" id="GO:0008476">
    <property type="term" value="F:protein-tyrosine sulfotransferase activity"/>
    <property type="evidence" value="ECO:0007669"/>
    <property type="project" value="InterPro"/>
</dbReference>
<protein>
    <submittedName>
        <fullName evidence="2">Sulfotransferase</fullName>
    </submittedName>
</protein>
<comment type="caution">
    <text evidence="2">The sequence shown here is derived from an EMBL/GenBank/DDBJ whole genome shotgun (WGS) entry which is preliminary data.</text>
</comment>
<accession>A0A5N0TEE5</accession>
<organism evidence="2 3">
    <name type="scientific">Marinihelvus fidelis</name>
    <dbReference type="NCBI Taxonomy" id="2613842"/>
    <lineage>
        <taxon>Bacteria</taxon>
        <taxon>Pseudomonadati</taxon>
        <taxon>Pseudomonadota</taxon>
        <taxon>Gammaproteobacteria</taxon>
        <taxon>Chromatiales</taxon>
        <taxon>Wenzhouxiangellaceae</taxon>
        <taxon>Marinihelvus</taxon>
    </lineage>
</organism>
<dbReference type="InterPro" id="IPR027417">
    <property type="entry name" value="P-loop_NTPase"/>
</dbReference>
<dbReference type="Proteomes" id="UP000325372">
    <property type="component" value="Unassembled WGS sequence"/>
</dbReference>
<dbReference type="EMBL" id="VYXP01000005">
    <property type="protein sequence ID" value="KAA9131669.1"/>
    <property type="molecule type" value="Genomic_DNA"/>
</dbReference>
<keyword evidence="3" id="KW-1185">Reference proteome</keyword>
<evidence type="ECO:0000313" key="3">
    <source>
        <dbReference type="Proteomes" id="UP000325372"/>
    </source>
</evidence>
<reference evidence="2 3" key="1">
    <citation type="submission" date="2019-09" db="EMBL/GenBank/DDBJ databases">
        <title>Wenzhouxiangella sp. Genome sequencing and assembly.</title>
        <authorList>
            <person name="Zhang R."/>
        </authorList>
    </citation>
    <scope>NUCLEOTIDE SEQUENCE [LARGE SCALE GENOMIC DNA]</scope>
    <source>
        <strain evidence="2 3">W260</strain>
    </source>
</reference>
<evidence type="ECO:0000256" key="1">
    <source>
        <dbReference type="ARBA" id="ARBA00022679"/>
    </source>
</evidence>
<keyword evidence="1 2" id="KW-0808">Transferase</keyword>
<gene>
    <name evidence="2" type="ORF">F3N42_10175</name>
</gene>
<dbReference type="RefSeq" id="WP_150864345.1">
    <property type="nucleotide sequence ID" value="NZ_VYXP01000005.1"/>
</dbReference>
<dbReference type="InterPro" id="IPR026634">
    <property type="entry name" value="TPST-like"/>
</dbReference>
<dbReference type="SUPFAM" id="SSF52540">
    <property type="entry name" value="P-loop containing nucleoside triphosphate hydrolases"/>
    <property type="match status" value="1"/>
</dbReference>
<dbReference type="PANTHER" id="PTHR12788">
    <property type="entry name" value="PROTEIN-TYROSINE SULFOTRANSFERASE 2"/>
    <property type="match status" value="1"/>
</dbReference>
<dbReference type="Gene3D" id="3.40.50.300">
    <property type="entry name" value="P-loop containing nucleotide triphosphate hydrolases"/>
    <property type="match status" value="1"/>
</dbReference>